<accession>B1WWB9</accession>
<dbReference type="EMBL" id="CP000806">
    <property type="protein sequence ID" value="ACB54047.1"/>
    <property type="molecule type" value="Genomic_DNA"/>
</dbReference>
<name>B1WWB9_CROS5</name>
<dbReference type="STRING" id="43989.cce_4699"/>
<reference evidence="1 2" key="1">
    <citation type="journal article" date="2008" name="Proc. Natl. Acad. Sci. U.S.A.">
        <title>The genome of Cyanothece 51142, a unicellular diazotrophic cyanobacterium important in the marine nitrogen cycle.</title>
        <authorList>
            <person name="Welsh E.A."/>
            <person name="Liberton M."/>
            <person name="Stoeckel J."/>
            <person name="Loh T."/>
            <person name="Elvitigala T."/>
            <person name="Wang C."/>
            <person name="Wollam A."/>
            <person name="Fulton R.S."/>
            <person name="Clifton S.W."/>
            <person name="Jacobs J.M."/>
            <person name="Aurora R."/>
            <person name="Ghosh B.K."/>
            <person name="Sherman L.A."/>
            <person name="Smith R.D."/>
            <person name="Wilson R.K."/>
            <person name="Pakrasi H.B."/>
        </authorList>
    </citation>
    <scope>NUCLEOTIDE SEQUENCE [LARGE SCALE GENOMIC DNA]</scope>
    <source>
        <strain evidence="2">ATCC 51142 / BH68</strain>
    </source>
</reference>
<evidence type="ECO:0000313" key="2">
    <source>
        <dbReference type="Proteomes" id="UP000001203"/>
    </source>
</evidence>
<gene>
    <name evidence="1" type="ordered locus">cce_4699</name>
</gene>
<dbReference type="HOGENOM" id="CLU_3308334_0_0_3"/>
<proteinExistence type="predicted"/>
<dbReference type="AlphaFoldDB" id="B1WWB9"/>
<sequence length="39" mass="4316">MAASLAWVTACSKLLGTSTMIGFLKSDRYYCTRVRDNGK</sequence>
<dbReference type="KEGG" id="cyt:cce_4699"/>
<keyword evidence="2" id="KW-1185">Reference proteome</keyword>
<dbReference type="Proteomes" id="UP000001203">
    <property type="component" value="Chromosome circular"/>
</dbReference>
<protein>
    <submittedName>
        <fullName evidence="1">Uncharacterized protein</fullName>
    </submittedName>
</protein>
<evidence type="ECO:0000313" key="1">
    <source>
        <dbReference type="EMBL" id="ACB54047.1"/>
    </source>
</evidence>
<organism evidence="1 2">
    <name type="scientific">Crocosphaera subtropica (strain ATCC 51142 / BH68)</name>
    <name type="common">Cyanothece sp. (strain ATCC 51142)</name>
    <dbReference type="NCBI Taxonomy" id="43989"/>
    <lineage>
        <taxon>Bacteria</taxon>
        <taxon>Bacillati</taxon>
        <taxon>Cyanobacteriota</taxon>
        <taxon>Cyanophyceae</taxon>
        <taxon>Oscillatoriophycideae</taxon>
        <taxon>Chroococcales</taxon>
        <taxon>Aphanothecaceae</taxon>
        <taxon>Crocosphaera</taxon>
        <taxon>Crocosphaera subtropica</taxon>
    </lineage>
</organism>